<feature type="domain" description="Reverse transcriptase zinc-binding" evidence="1">
    <location>
        <begin position="352"/>
        <end position="442"/>
    </location>
</feature>
<dbReference type="Pfam" id="PF13966">
    <property type="entry name" value="zf-RVT"/>
    <property type="match status" value="1"/>
</dbReference>
<reference evidence="2" key="2">
    <citation type="journal article" date="2024" name="Plant">
        <title>Genomic evolution and insights into agronomic trait innovations of Sesamum species.</title>
        <authorList>
            <person name="Miao H."/>
            <person name="Wang L."/>
            <person name="Qu L."/>
            <person name="Liu H."/>
            <person name="Sun Y."/>
            <person name="Le M."/>
            <person name="Wang Q."/>
            <person name="Wei S."/>
            <person name="Zheng Y."/>
            <person name="Lin W."/>
            <person name="Duan Y."/>
            <person name="Cao H."/>
            <person name="Xiong S."/>
            <person name="Wang X."/>
            <person name="Wei L."/>
            <person name="Li C."/>
            <person name="Ma Q."/>
            <person name="Ju M."/>
            <person name="Zhao R."/>
            <person name="Li G."/>
            <person name="Mu C."/>
            <person name="Tian Q."/>
            <person name="Mei H."/>
            <person name="Zhang T."/>
            <person name="Gao T."/>
            <person name="Zhang H."/>
        </authorList>
    </citation>
    <scope>NUCLEOTIDE SEQUENCE</scope>
    <source>
        <strain evidence="2">G02</strain>
    </source>
</reference>
<sequence length="540" mass="61882">MSKVLANRLKPLLPTIISESQSAFIPEALSHLISQAEVNGDIRGVEVSRHGPRVSHLLFADDTLIFCQASFEAFQCVQRLLENFEKASGLKVNLDKSFVAFSRNTSIEHREGLARVFRVQEVQRHEKYLGLPAAVGRSKKVVFQTLIDKVWLKLQSWRFIEGLMADFLWHNKDVKKIHWLAWDKICKSKNKGGLGLKRLHAFNRALLAKKLWRIIDNPNSLISRIWKQRYYPSTEWYMATGGAGSSFMWQSVLASRNLIMAGLRWQIGAGRNVRIWTDSWIPRPITFQVITAPNTLSLQALVSELITGEGAWNEAVVQEIFCQEDANAILAISPDLGRLDSLRWHFEKHGRYSVRSGYGLFEQGTISVDSFRERGSSSCNPSSWNFIWKAEVPPKVCRDLLPTSANLQRRGALTEGFCPWCSTEHEDLLHTLLRCHFARVVWALTDIPCEYVICSLNNPEEWIRGLHRNLDRTAYSRALITSWLLWWARNRKIFENFQVSAAEVIDRVRGLEESLRQGCEGAEDREKSRQAYHGKLPLIL</sequence>
<protein>
    <submittedName>
        <fullName evidence="2">Mitochondrial protein</fullName>
    </submittedName>
</protein>
<evidence type="ECO:0000313" key="2">
    <source>
        <dbReference type="EMBL" id="KAL0403882.1"/>
    </source>
</evidence>
<organism evidence="2">
    <name type="scientific">Sesamum radiatum</name>
    <name type="common">Black benniseed</name>
    <dbReference type="NCBI Taxonomy" id="300843"/>
    <lineage>
        <taxon>Eukaryota</taxon>
        <taxon>Viridiplantae</taxon>
        <taxon>Streptophyta</taxon>
        <taxon>Embryophyta</taxon>
        <taxon>Tracheophyta</taxon>
        <taxon>Spermatophyta</taxon>
        <taxon>Magnoliopsida</taxon>
        <taxon>eudicotyledons</taxon>
        <taxon>Gunneridae</taxon>
        <taxon>Pentapetalae</taxon>
        <taxon>asterids</taxon>
        <taxon>lamiids</taxon>
        <taxon>Lamiales</taxon>
        <taxon>Pedaliaceae</taxon>
        <taxon>Sesamum</taxon>
    </lineage>
</organism>
<name>A0AAW2THV7_SESRA</name>
<dbReference type="PANTHER" id="PTHR33116">
    <property type="entry name" value="REVERSE TRANSCRIPTASE ZINC-BINDING DOMAIN-CONTAINING PROTEIN-RELATED-RELATED"/>
    <property type="match status" value="1"/>
</dbReference>
<dbReference type="AlphaFoldDB" id="A0AAW2THV7"/>
<dbReference type="EMBL" id="JACGWJ010000008">
    <property type="protein sequence ID" value="KAL0403882.1"/>
    <property type="molecule type" value="Genomic_DNA"/>
</dbReference>
<comment type="caution">
    <text evidence="2">The sequence shown here is derived from an EMBL/GenBank/DDBJ whole genome shotgun (WGS) entry which is preliminary data.</text>
</comment>
<accession>A0AAW2THV7</accession>
<reference evidence="2" key="1">
    <citation type="submission" date="2020-06" db="EMBL/GenBank/DDBJ databases">
        <authorList>
            <person name="Li T."/>
            <person name="Hu X."/>
            <person name="Zhang T."/>
            <person name="Song X."/>
            <person name="Zhang H."/>
            <person name="Dai N."/>
            <person name="Sheng W."/>
            <person name="Hou X."/>
            <person name="Wei L."/>
        </authorList>
    </citation>
    <scope>NUCLEOTIDE SEQUENCE</scope>
    <source>
        <strain evidence="2">G02</strain>
        <tissue evidence="2">Leaf</tissue>
    </source>
</reference>
<dbReference type="InterPro" id="IPR026960">
    <property type="entry name" value="RVT-Znf"/>
</dbReference>
<proteinExistence type="predicted"/>
<gene>
    <name evidence="2" type="ORF">Sradi_2029000</name>
</gene>
<dbReference type="PANTHER" id="PTHR33116:SF86">
    <property type="entry name" value="REVERSE TRANSCRIPTASE DOMAIN-CONTAINING PROTEIN"/>
    <property type="match status" value="1"/>
</dbReference>
<evidence type="ECO:0000259" key="1">
    <source>
        <dbReference type="Pfam" id="PF13966"/>
    </source>
</evidence>